<reference evidence="1" key="1">
    <citation type="journal article" date="2021" name="PeerJ">
        <title>Extensive microbial diversity within the chicken gut microbiome revealed by metagenomics and culture.</title>
        <authorList>
            <person name="Gilroy R."/>
            <person name="Ravi A."/>
            <person name="Getino M."/>
            <person name="Pursley I."/>
            <person name="Horton D.L."/>
            <person name="Alikhan N.F."/>
            <person name="Baker D."/>
            <person name="Gharbi K."/>
            <person name="Hall N."/>
            <person name="Watson M."/>
            <person name="Adriaenssens E.M."/>
            <person name="Foster-Nyarko E."/>
            <person name="Jarju S."/>
            <person name="Secka A."/>
            <person name="Antonio M."/>
            <person name="Oren A."/>
            <person name="Chaudhuri R.R."/>
            <person name="La Ragione R."/>
            <person name="Hildebrand F."/>
            <person name="Pallen M.J."/>
        </authorList>
    </citation>
    <scope>NUCLEOTIDE SEQUENCE</scope>
    <source>
        <strain evidence="1">CHK169-2315</strain>
    </source>
</reference>
<dbReference type="AlphaFoldDB" id="A0A9D1TLP6"/>
<organism evidence="1 2">
    <name type="scientific">Candidatus Pseudogracilibacillus intestinigallinarum</name>
    <dbReference type="NCBI Taxonomy" id="2838742"/>
    <lineage>
        <taxon>Bacteria</taxon>
        <taxon>Bacillati</taxon>
        <taxon>Bacillota</taxon>
        <taxon>Bacilli</taxon>
        <taxon>Bacillales</taxon>
        <taxon>Bacillaceae</taxon>
        <taxon>Pseudogracilibacillus</taxon>
    </lineage>
</organism>
<evidence type="ECO:0000313" key="2">
    <source>
        <dbReference type="Proteomes" id="UP000823937"/>
    </source>
</evidence>
<dbReference type="InterPro" id="IPR025544">
    <property type="entry name" value="YhzD"/>
</dbReference>
<reference evidence="1" key="2">
    <citation type="submission" date="2021-04" db="EMBL/GenBank/DDBJ databases">
        <authorList>
            <person name="Gilroy R."/>
        </authorList>
    </citation>
    <scope>NUCLEOTIDE SEQUENCE</scope>
    <source>
        <strain evidence="1">CHK169-2315</strain>
    </source>
</reference>
<gene>
    <name evidence="1" type="ORF">H9895_11185</name>
</gene>
<accession>A0A9D1TLP6</accession>
<comment type="caution">
    <text evidence="1">The sequence shown here is derived from an EMBL/GenBank/DDBJ whole genome shotgun (WGS) entry which is preliminary data.</text>
</comment>
<proteinExistence type="predicted"/>
<evidence type="ECO:0008006" key="3">
    <source>
        <dbReference type="Google" id="ProtNLM"/>
    </source>
</evidence>
<name>A0A9D1TLP6_9BACI</name>
<protein>
    <recommendedName>
        <fullName evidence="3">YhzD-like protein</fullName>
    </recommendedName>
</protein>
<dbReference type="EMBL" id="DXHX01000160">
    <property type="protein sequence ID" value="HIV75627.1"/>
    <property type="molecule type" value="Genomic_DNA"/>
</dbReference>
<evidence type="ECO:0000313" key="1">
    <source>
        <dbReference type="EMBL" id="HIV75627.1"/>
    </source>
</evidence>
<sequence length="61" mass="7081">MSDYVLTVFEKSGEKLLDETIQASNDTEGRTLAEQMLKEKGYEEHTHRFVAPNARLVLFHR</sequence>
<dbReference type="Proteomes" id="UP000823937">
    <property type="component" value="Unassembled WGS sequence"/>
</dbReference>
<dbReference type="Pfam" id="PF14120">
    <property type="entry name" value="YhzD"/>
    <property type="match status" value="1"/>
</dbReference>